<dbReference type="GeneID" id="64699974"/>
<evidence type="ECO:0000313" key="2">
    <source>
        <dbReference type="EMBL" id="KAG2106148.1"/>
    </source>
</evidence>
<dbReference type="EMBL" id="JABBWM010000036">
    <property type="protein sequence ID" value="KAG2106148.1"/>
    <property type="molecule type" value="Genomic_DNA"/>
</dbReference>
<name>A0A9P7JSF6_9AGAM</name>
<dbReference type="OrthoDB" id="2696960at2759"/>
<sequence length="92" mass="10532">MRLAFVLATVVALTASISANEHCPVFCTHTSQCAPCYYFYSDTPWKCVSMSGLRPGSIYTTYRRGRSCFFAWRSWIICRSYRAGFLWACFAN</sequence>
<gene>
    <name evidence="2" type="ORF">F5147DRAFT_701169</name>
</gene>
<feature type="chain" id="PRO_5040274679" description="Secreted protein" evidence="1">
    <location>
        <begin position="20"/>
        <end position="92"/>
    </location>
</feature>
<evidence type="ECO:0008006" key="4">
    <source>
        <dbReference type="Google" id="ProtNLM"/>
    </source>
</evidence>
<dbReference type="Proteomes" id="UP000823399">
    <property type="component" value="Unassembled WGS sequence"/>
</dbReference>
<dbReference type="RefSeq" id="XP_041291458.1">
    <property type="nucleotide sequence ID" value="XM_041437715.1"/>
</dbReference>
<organism evidence="2 3">
    <name type="scientific">Suillus discolor</name>
    <dbReference type="NCBI Taxonomy" id="1912936"/>
    <lineage>
        <taxon>Eukaryota</taxon>
        <taxon>Fungi</taxon>
        <taxon>Dikarya</taxon>
        <taxon>Basidiomycota</taxon>
        <taxon>Agaricomycotina</taxon>
        <taxon>Agaricomycetes</taxon>
        <taxon>Agaricomycetidae</taxon>
        <taxon>Boletales</taxon>
        <taxon>Suillineae</taxon>
        <taxon>Suillaceae</taxon>
        <taxon>Suillus</taxon>
    </lineage>
</organism>
<reference evidence="2" key="1">
    <citation type="journal article" date="2020" name="New Phytol.">
        <title>Comparative genomics reveals dynamic genome evolution in host specialist ectomycorrhizal fungi.</title>
        <authorList>
            <person name="Lofgren L.A."/>
            <person name="Nguyen N.H."/>
            <person name="Vilgalys R."/>
            <person name="Ruytinx J."/>
            <person name="Liao H.L."/>
            <person name="Branco S."/>
            <person name="Kuo A."/>
            <person name="LaButti K."/>
            <person name="Lipzen A."/>
            <person name="Andreopoulos W."/>
            <person name="Pangilinan J."/>
            <person name="Riley R."/>
            <person name="Hundley H."/>
            <person name="Na H."/>
            <person name="Barry K."/>
            <person name="Grigoriev I.V."/>
            <person name="Stajich J.E."/>
            <person name="Kennedy P.G."/>
        </authorList>
    </citation>
    <scope>NUCLEOTIDE SEQUENCE</scope>
    <source>
        <strain evidence="2">FC423</strain>
    </source>
</reference>
<proteinExistence type="predicted"/>
<accession>A0A9P7JSF6</accession>
<keyword evidence="1" id="KW-0732">Signal</keyword>
<evidence type="ECO:0000256" key="1">
    <source>
        <dbReference type="SAM" id="SignalP"/>
    </source>
</evidence>
<keyword evidence="3" id="KW-1185">Reference proteome</keyword>
<dbReference type="AlphaFoldDB" id="A0A9P7JSF6"/>
<protein>
    <recommendedName>
        <fullName evidence="4">Secreted protein</fullName>
    </recommendedName>
</protein>
<feature type="signal peptide" evidence="1">
    <location>
        <begin position="1"/>
        <end position="19"/>
    </location>
</feature>
<evidence type="ECO:0000313" key="3">
    <source>
        <dbReference type="Proteomes" id="UP000823399"/>
    </source>
</evidence>
<comment type="caution">
    <text evidence="2">The sequence shown here is derived from an EMBL/GenBank/DDBJ whole genome shotgun (WGS) entry which is preliminary data.</text>
</comment>